<dbReference type="Gene3D" id="3.40.50.1820">
    <property type="entry name" value="alpha/beta hydrolase"/>
    <property type="match status" value="1"/>
</dbReference>
<dbReference type="SUPFAM" id="SSF53474">
    <property type="entry name" value="alpha/beta-Hydrolases"/>
    <property type="match status" value="1"/>
</dbReference>
<dbReference type="InterPro" id="IPR029058">
    <property type="entry name" value="AB_hydrolase_fold"/>
</dbReference>
<dbReference type="InterPro" id="IPR000073">
    <property type="entry name" value="AB_hydrolase_1"/>
</dbReference>
<dbReference type="AlphaFoldDB" id="A0A286D468"/>
<keyword evidence="3" id="KW-1185">Reference proteome</keyword>
<reference evidence="2 3" key="1">
    <citation type="submission" date="2017-09" db="EMBL/GenBank/DDBJ databases">
        <authorList>
            <person name="Ehlers B."/>
            <person name="Leendertz F.H."/>
        </authorList>
    </citation>
    <scope>NUCLEOTIDE SEQUENCE [LARGE SCALE GENOMIC DNA]</scope>
    <source>
        <strain evidence="2 3">CGMCC 1.10978</strain>
    </source>
</reference>
<dbReference type="PANTHER" id="PTHR43194">
    <property type="entry name" value="HYDROLASE ALPHA/BETA FOLD FAMILY"/>
    <property type="match status" value="1"/>
</dbReference>
<evidence type="ECO:0000259" key="1">
    <source>
        <dbReference type="Pfam" id="PF00561"/>
    </source>
</evidence>
<name>A0A286D468_9GAMM</name>
<organism evidence="2 3">
    <name type="scientific">Pseudoxanthomonas wuyuanensis</name>
    <dbReference type="NCBI Taxonomy" id="1073196"/>
    <lineage>
        <taxon>Bacteria</taxon>
        <taxon>Pseudomonadati</taxon>
        <taxon>Pseudomonadota</taxon>
        <taxon>Gammaproteobacteria</taxon>
        <taxon>Lysobacterales</taxon>
        <taxon>Lysobacteraceae</taxon>
        <taxon>Pseudoxanthomonas</taxon>
    </lineage>
</organism>
<gene>
    <name evidence="2" type="ORF">SAMN06296416_102415</name>
</gene>
<accession>A0A286D468</accession>
<protein>
    <submittedName>
        <fullName evidence="2">Pimeloyl-ACP methyl ester carboxylesterase</fullName>
    </submittedName>
</protein>
<proteinExistence type="predicted"/>
<evidence type="ECO:0000313" key="2">
    <source>
        <dbReference type="EMBL" id="SOD53447.1"/>
    </source>
</evidence>
<feature type="domain" description="AB hydrolase-1" evidence="1">
    <location>
        <begin position="56"/>
        <end position="287"/>
    </location>
</feature>
<evidence type="ECO:0000313" key="3">
    <source>
        <dbReference type="Proteomes" id="UP000219374"/>
    </source>
</evidence>
<sequence>MPILDRMVTSLPPAELLANSTPATSVPRTGLIGADGLKLSAGTFPAAIPLQPQTRLLYAHGFGQTRNAWQRTGSALAAKGYSGLAYDARGHGESQRNAPDQPYSGDQFADDLIIVAGECSPAPVLVGASMGGLFGLIAEARWPGLFSAMVLVDITPRWESAGMQRILGFMTAFPEGFDSLQHASDAIAAYLPHRRTRKSPEELRELLREGDDGRWRWHWDPRLVDELARDSEQHQDAIAEAARGIRCPILLISGGRSDLVSEQTVEEFRTLAPHARHVHLPQATHMVAGDDNDAFTATVLEYLADLRTTSATIESGFTEPAATESVPGASP</sequence>
<dbReference type="InterPro" id="IPR050228">
    <property type="entry name" value="Carboxylesterase_BioH"/>
</dbReference>
<dbReference type="Proteomes" id="UP000219374">
    <property type="component" value="Unassembled WGS sequence"/>
</dbReference>
<dbReference type="Pfam" id="PF00561">
    <property type="entry name" value="Abhydrolase_1"/>
    <property type="match status" value="1"/>
</dbReference>
<dbReference type="EMBL" id="OCND01000002">
    <property type="protein sequence ID" value="SOD53447.1"/>
    <property type="molecule type" value="Genomic_DNA"/>
</dbReference>
<dbReference type="PANTHER" id="PTHR43194:SF2">
    <property type="entry name" value="PEROXISOMAL MEMBRANE PROTEIN LPX1"/>
    <property type="match status" value="1"/>
</dbReference>